<feature type="coiled-coil region" evidence="7">
    <location>
        <begin position="269"/>
        <end position="344"/>
    </location>
</feature>
<feature type="domain" description="BZIP" evidence="9">
    <location>
        <begin position="278"/>
        <end position="341"/>
    </location>
</feature>
<dbReference type="Pfam" id="PF00170">
    <property type="entry name" value="bZIP_1"/>
    <property type="match status" value="1"/>
</dbReference>
<feature type="compositionally biased region" description="Polar residues" evidence="8">
    <location>
        <begin position="7"/>
        <end position="21"/>
    </location>
</feature>
<comment type="similarity">
    <text evidence="2">Belongs to the bZIP family.</text>
</comment>
<dbReference type="Proteomes" id="UP000294847">
    <property type="component" value="Chromosome 2"/>
</dbReference>
<dbReference type="GO" id="GO:0003677">
    <property type="term" value="F:DNA binding"/>
    <property type="evidence" value="ECO:0007669"/>
    <property type="project" value="UniProtKB-KW"/>
</dbReference>
<dbReference type="EMBL" id="CP034205">
    <property type="protein sequence ID" value="QBZ55555.1"/>
    <property type="molecule type" value="Genomic_DNA"/>
</dbReference>
<dbReference type="SMART" id="SM00338">
    <property type="entry name" value="BRLZ"/>
    <property type="match status" value="1"/>
</dbReference>
<gene>
    <name evidence="10" type="ORF">PoMZ_00454</name>
</gene>
<evidence type="ECO:0000313" key="10">
    <source>
        <dbReference type="EMBL" id="QBZ55555.1"/>
    </source>
</evidence>
<dbReference type="InterPro" id="IPR004827">
    <property type="entry name" value="bZIP"/>
</dbReference>
<keyword evidence="5" id="KW-0804">Transcription</keyword>
<dbReference type="InterPro" id="IPR046347">
    <property type="entry name" value="bZIP_sf"/>
</dbReference>
<name>A0A4V1C590_PYROR</name>
<dbReference type="CDD" id="cd14687">
    <property type="entry name" value="bZIP_ATF2"/>
    <property type="match status" value="1"/>
</dbReference>
<dbReference type="AlphaFoldDB" id="A0A4V1C590"/>
<evidence type="ECO:0000256" key="5">
    <source>
        <dbReference type="ARBA" id="ARBA00023163"/>
    </source>
</evidence>
<feature type="compositionally biased region" description="Basic and acidic residues" evidence="8">
    <location>
        <begin position="458"/>
        <end position="467"/>
    </location>
</feature>
<dbReference type="PROSITE" id="PS50217">
    <property type="entry name" value="BZIP"/>
    <property type="match status" value="1"/>
</dbReference>
<accession>A0A4V1C590</accession>
<comment type="subcellular location">
    <subcellularLocation>
        <location evidence="1">Nucleus</location>
    </subcellularLocation>
</comment>
<protein>
    <recommendedName>
        <fullName evidence="9">BZIP domain-containing protein</fullName>
    </recommendedName>
</protein>
<reference evidence="10 11" key="1">
    <citation type="journal article" date="2019" name="Mol. Biol. Evol.">
        <title>Blast fungal genomes show frequent chromosomal changes, gene gains and losses, and effector gene turnover.</title>
        <authorList>
            <person name="Gomez Luciano L.B."/>
            <person name="Jason Tsai I."/>
            <person name="Chuma I."/>
            <person name="Tosa Y."/>
            <person name="Chen Y.H."/>
            <person name="Li J.Y."/>
            <person name="Li M.Y."/>
            <person name="Jade Lu M.Y."/>
            <person name="Nakayashiki H."/>
            <person name="Li W.H."/>
        </authorList>
    </citation>
    <scope>NUCLEOTIDE SEQUENCE [LARGE SCALE GENOMIC DNA]</scope>
    <source>
        <strain evidence="10">MZ5-1-6</strain>
    </source>
</reference>
<feature type="region of interest" description="Disordered" evidence="8">
    <location>
        <begin position="202"/>
        <end position="247"/>
    </location>
</feature>
<sequence>MFIPLHSRSSFVSHHTQQHSGQGDPHSYSITIFSIISWATPSEKPSALTVDTAHAQQKFFDDEDEGVLDDSIIDQSAIDSGLDMSPALADSRRESFAIGSSLFSPKQEDWPSVDLQSLPTNNPFMSQQQNANPFMQAQHQSFMPQQQNWVTMATSTPASTATAATFDGLPVEFDSNPGSGFLRSPIPFSNPTNNVAMFSSVNNHSSSPASPQKDHWSGNMAMNKKSRPDSPGIRSHNELRKGDGVRKKNARFDIPAERNLANIDQLISQSTDEQEVKELKQQKRLLRNRQAALDSRQRKKQHTEQLEVEKKHYTNVISNLEEELEDLRLTLQQMHTERSQMMARMQALEFDNEELVRRNIEETGELRRQVKCLRTHIQDLEGSETSPSSGMSSMGAATSSFPGTFDGELDAINVENNWEHMGYMGDFQSASMDQAAVPEVKQEIVSRKPQTSQLVVSRRSDSTESEKPTTQGGVLFMLFLVGALVCSSRSMPSIPRVSEDVRAASETILHNVIKDAGIGEPTTSSFAMPSLPQASGSLSWPDSSAPGVSAQGLDGVVPSMLGDLSDFLTQPTSEQTKEHLFSMTAAQYDGMMADGFLTSVPEDGERSTSQGRRNLAEALASATQSNKAEVYTRSLLWDQIPRDVVKTFVKMVAECNQNACQPVGNDNDAHE</sequence>
<evidence type="ECO:0000256" key="1">
    <source>
        <dbReference type="ARBA" id="ARBA00004123"/>
    </source>
</evidence>
<keyword evidence="4" id="KW-0238">DNA-binding</keyword>
<feature type="region of interest" description="Disordered" evidence="8">
    <location>
        <begin position="1"/>
        <end position="25"/>
    </location>
</feature>
<feature type="compositionally biased region" description="Low complexity" evidence="8">
    <location>
        <begin position="202"/>
        <end position="211"/>
    </location>
</feature>
<dbReference type="SUPFAM" id="SSF57959">
    <property type="entry name" value="Leucine zipper domain"/>
    <property type="match status" value="1"/>
</dbReference>
<dbReference type="Gene3D" id="1.20.5.170">
    <property type="match status" value="1"/>
</dbReference>
<evidence type="ECO:0000256" key="2">
    <source>
        <dbReference type="ARBA" id="ARBA00007163"/>
    </source>
</evidence>
<keyword evidence="3" id="KW-0805">Transcription regulation</keyword>
<feature type="region of interest" description="Disordered" evidence="8">
    <location>
        <begin position="442"/>
        <end position="468"/>
    </location>
</feature>
<evidence type="ECO:0000259" key="9">
    <source>
        <dbReference type="PROSITE" id="PS50217"/>
    </source>
</evidence>
<evidence type="ECO:0000256" key="7">
    <source>
        <dbReference type="SAM" id="Coils"/>
    </source>
</evidence>
<dbReference type="GO" id="GO:0003700">
    <property type="term" value="F:DNA-binding transcription factor activity"/>
    <property type="evidence" value="ECO:0007669"/>
    <property type="project" value="InterPro"/>
</dbReference>
<dbReference type="PANTHER" id="PTHR47416">
    <property type="entry name" value="BASIC-LEUCINE ZIPPER TRANSCRIPTION FACTOR F-RELATED"/>
    <property type="match status" value="1"/>
</dbReference>
<evidence type="ECO:0000313" key="11">
    <source>
        <dbReference type="Proteomes" id="UP000294847"/>
    </source>
</evidence>
<evidence type="ECO:0000256" key="3">
    <source>
        <dbReference type="ARBA" id="ARBA00023015"/>
    </source>
</evidence>
<keyword evidence="7" id="KW-0175">Coiled coil</keyword>
<evidence type="ECO:0000256" key="8">
    <source>
        <dbReference type="SAM" id="MobiDB-lite"/>
    </source>
</evidence>
<evidence type="ECO:0000256" key="4">
    <source>
        <dbReference type="ARBA" id="ARBA00023125"/>
    </source>
</evidence>
<organism evidence="10 11">
    <name type="scientific">Pyricularia oryzae</name>
    <name type="common">Rice blast fungus</name>
    <name type="synonym">Magnaporthe oryzae</name>
    <dbReference type="NCBI Taxonomy" id="318829"/>
    <lineage>
        <taxon>Eukaryota</taxon>
        <taxon>Fungi</taxon>
        <taxon>Dikarya</taxon>
        <taxon>Ascomycota</taxon>
        <taxon>Pezizomycotina</taxon>
        <taxon>Sordariomycetes</taxon>
        <taxon>Sordariomycetidae</taxon>
        <taxon>Magnaporthales</taxon>
        <taxon>Pyriculariaceae</taxon>
        <taxon>Pyricularia</taxon>
    </lineage>
</organism>
<proteinExistence type="inferred from homology"/>
<dbReference type="GO" id="GO:0005634">
    <property type="term" value="C:nucleus"/>
    <property type="evidence" value="ECO:0007669"/>
    <property type="project" value="UniProtKB-SubCell"/>
</dbReference>
<feature type="compositionally biased region" description="Basic and acidic residues" evidence="8">
    <location>
        <begin position="235"/>
        <end position="247"/>
    </location>
</feature>
<keyword evidence="6" id="KW-0539">Nucleus</keyword>
<dbReference type="PANTHER" id="PTHR47416:SF8">
    <property type="entry name" value="BASIC-LEUCINE ZIPPER TRANSCRIPTION FACTOR E-RELATED"/>
    <property type="match status" value="1"/>
</dbReference>
<evidence type="ECO:0000256" key="6">
    <source>
        <dbReference type="ARBA" id="ARBA00023242"/>
    </source>
</evidence>